<sequence length="284" mass="32110">MQSVWEPSGCALQYRSINEGVNCMSDIKDKTQRVPFILFVGDSRIQQLRDGMILSLTGDDYDALSSIFALKSPAAYAKYGASQSVYQFIGAQIKFIWEPYLDDGTGSMTQLLRNISRAEFQPDLLVIGAGMYSIKDCATENEKQRDCAERYQKQFKGLLPLLEKLAVTTDVIWVPQFAVKENVIAVKSRSADYTNKNMQLYNNMIREVLASQTTSGVIFWESAWEVSLQINDGIDGIHIGLQTKHHLAQMLLDWLCSPVRREPTSFMNAKVVFGRRQLTYCCAQ</sequence>
<evidence type="ECO:0000313" key="2">
    <source>
        <dbReference type="Proteomes" id="UP000192578"/>
    </source>
</evidence>
<dbReference type="SUPFAM" id="SSF52266">
    <property type="entry name" value="SGNH hydrolase"/>
    <property type="match status" value="1"/>
</dbReference>
<accession>A0A9X6NBI1</accession>
<dbReference type="EMBL" id="MTYJ01000190">
    <property type="protein sequence ID" value="OWA50369.1"/>
    <property type="molecule type" value="Genomic_DNA"/>
</dbReference>
<evidence type="ECO:0000313" key="1">
    <source>
        <dbReference type="EMBL" id="OWA50369.1"/>
    </source>
</evidence>
<dbReference type="OrthoDB" id="6376360at2759"/>
<dbReference type="InterPro" id="IPR036514">
    <property type="entry name" value="SGNH_hydro_sf"/>
</dbReference>
<reference evidence="2" key="1">
    <citation type="submission" date="2017-01" db="EMBL/GenBank/DDBJ databases">
        <title>Comparative genomics of anhydrobiosis in the tardigrade Hypsibius dujardini.</title>
        <authorList>
            <person name="Yoshida Y."/>
            <person name="Koutsovoulos G."/>
            <person name="Laetsch D."/>
            <person name="Stevens L."/>
            <person name="Kumar S."/>
            <person name="Horikawa D."/>
            <person name="Ishino K."/>
            <person name="Komine S."/>
            <person name="Tomita M."/>
            <person name="Blaxter M."/>
            <person name="Arakawa K."/>
        </authorList>
    </citation>
    <scope>NUCLEOTIDE SEQUENCE [LARGE SCALE GENOMIC DNA]</scope>
    <source>
        <strain evidence="2">Z151</strain>
    </source>
</reference>
<organism evidence="1 2">
    <name type="scientific">Hypsibius exemplaris</name>
    <name type="common">Freshwater tardigrade</name>
    <dbReference type="NCBI Taxonomy" id="2072580"/>
    <lineage>
        <taxon>Eukaryota</taxon>
        <taxon>Metazoa</taxon>
        <taxon>Ecdysozoa</taxon>
        <taxon>Tardigrada</taxon>
        <taxon>Eutardigrada</taxon>
        <taxon>Parachela</taxon>
        <taxon>Hypsibioidea</taxon>
        <taxon>Hypsibiidae</taxon>
        <taxon>Hypsibius</taxon>
    </lineage>
</organism>
<proteinExistence type="predicted"/>
<dbReference type="AlphaFoldDB" id="A0A9X6NBI1"/>
<protein>
    <submittedName>
        <fullName evidence="1">Uncharacterized protein</fullName>
    </submittedName>
</protein>
<dbReference type="Proteomes" id="UP000192578">
    <property type="component" value="Unassembled WGS sequence"/>
</dbReference>
<name>A0A9X6NBI1_HYPEX</name>
<gene>
    <name evidence="1" type="ORF">BV898_14888</name>
</gene>
<dbReference type="Gene3D" id="3.40.50.1110">
    <property type="entry name" value="SGNH hydrolase"/>
    <property type="match status" value="1"/>
</dbReference>
<keyword evidence="2" id="KW-1185">Reference proteome</keyword>
<comment type="caution">
    <text evidence="1">The sequence shown here is derived from an EMBL/GenBank/DDBJ whole genome shotgun (WGS) entry which is preliminary data.</text>
</comment>